<protein>
    <submittedName>
        <fullName evidence="8">Radical SAM protein</fullName>
    </submittedName>
</protein>
<dbReference type="SFLD" id="SFLDS00029">
    <property type="entry name" value="Radical_SAM"/>
    <property type="match status" value="1"/>
</dbReference>
<evidence type="ECO:0000313" key="8">
    <source>
        <dbReference type="EMBL" id="AKI97725.1"/>
    </source>
</evidence>
<dbReference type="InterPro" id="IPR007197">
    <property type="entry name" value="rSAM"/>
</dbReference>
<organism evidence="8 9">
    <name type="scientific">Kosmotoga pacifica</name>
    <dbReference type="NCBI Taxonomy" id="1330330"/>
    <lineage>
        <taxon>Bacteria</taxon>
        <taxon>Thermotogati</taxon>
        <taxon>Thermotogota</taxon>
        <taxon>Thermotogae</taxon>
        <taxon>Kosmotogales</taxon>
        <taxon>Kosmotogaceae</taxon>
        <taxon>Kosmotoga</taxon>
    </lineage>
</organism>
<keyword evidence="2" id="KW-0004">4Fe-4S</keyword>
<dbReference type="PANTHER" id="PTHR43787:SF11">
    <property type="entry name" value="UPF0026 PROTEIN SLR1464"/>
    <property type="match status" value="1"/>
</dbReference>
<feature type="domain" description="Radical SAM core" evidence="7">
    <location>
        <begin position="11"/>
        <end position="239"/>
    </location>
</feature>
<keyword evidence="3" id="KW-0949">S-adenosyl-L-methionine</keyword>
<evidence type="ECO:0000256" key="5">
    <source>
        <dbReference type="ARBA" id="ARBA00023004"/>
    </source>
</evidence>
<sequence length="315" mass="36328">MRHVYGVVPSRRLGRSLGISPIPFKTCNYSCIYCQLGRTTNMTNSRDTFYPSEEILREVETFIERYGDETFDVVTIVGEGEPTLYTPLDEIAKGVKSLTKKPLVLITNGSLFYDSSVQLEVSKFDIVMPTLDAWDEESFRSINRPFGKLNYEEVFNGIVEFSKKFQGQIWLEVMLIKDRNDSEKALNLLKERIDKIAPDRVYINVPVRPPAEKGVEIPDESKINRAHTLFGTYSIESLPKGNFLSPENDAMQAILEIIKRHPMSEDDLKNFLTPGSGLKQLEKIFSSTSEKYNIEKCFYHGKIFYRYTKKRREKK</sequence>
<keyword evidence="4" id="KW-0479">Metal-binding</keyword>
<dbReference type="SUPFAM" id="SSF102114">
    <property type="entry name" value="Radical SAM enzymes"/>
    <property type="match status" value="1"/>
</dbReference>
<dbReference type="Pfam" id="PF04055">
    <property type="entry name" value="Radical_SAM"/>
    <property type="match status" value="1"/>
</dbReference>
<dbReference type="GO" id="GO:0003824">
    <property type="term" value="F:catalytic activity"/>
    <property type="evidence" value="ECO:0007669"/>
    <property type="project" value="InterPro"/>
</dbReference>
<keyword evidence="6" id="KW-0411">Iron-sulfur</keyword>
<comment type="cofactor">
    <cofactor evidence="1">
        <name>[4Fe-4S] cluster</name>
        <dbReference type="ChEBI" id="CHEBI:49883"/>
    </cofactor>
</comment>
<dbReference type="SFLD" id="SFLDG01083">
    <property type="entry name" value="Uncharacterised_Radical_SAM_Su"/>
    <property type="match status" value="1"/>
</dbReference>
<dbReference type="Proteomes" id="UP000035159">
    <property type="component" value="Chromosome"/>
</dbReference>
<dbReference type="PANTHER" id="PTHR43787">
    <property type="entry name" value="FEMO COFACTOR BIOSYNTHESIS PROTEIN NIFB-RELATED"/>
    <property type="match status" value="1"/>
</dbReference>
<keyword evidence="5" id="KW-0408">Iron</keyword>
<dbReference type="PROSITE" id="PS51918">
    <property type="entry name" value="RADICAL_SAM"/>
    <property type="match status" value="1"/>
</dbReference>
<evidence type="ECO:0000259" key="7">
    <source>
        <dbReference type="PROSITE" id="PS51918"/>
    </source>
</evidence>
<reference evidence="8 9" key="1">
    <citation type="submission" date="2015-04" db="EMBL/GenBank/DDBJ databases">
        <title>Complete Genome Sequence of Kosmotoga pacifica SLHLJ1.</title>
        <authorList>
            <person name="Jiang L.J."/>
            <person name="Shao Z.Z."/>
            <person name="Jebbar M."/>
        </authorList>
    </citation>
    <scope>NUCLEOTIDE SEQUENCE [LARGE SCALE GENOMIC DNA]</scope>
    <source>
        <strain evidence="8 9">SLHLJ1</strain>
    </source>
</reference>
<evidence type="ECO:0000256" key="3">
    <source>
        <dbReference type="ARBA" id="ARBA00022691"/>
    </source>
</evidence>
<evidence type="ECO:0000256" key="4">
    <source>
        <dbReference type="ARBA" id="ARBA00022723"/>
    </source>
</evidence>
<dbReference type="InterPro" id="IPR013785">
    <property type="entry name" value="Aldolase_TIM"/>
</dbReference>
<evidence type="ECO:0000256" key="1">
    <source>
        <dbReference type="ARBA" id="ARBA00001966"/>
    </source>
</evidence>
<dbReference type="GO" id="GO:0051539">
    <property type="term" value="F:4 iron, 4 sulfur cluster binding"/>
    <property type="evidence" value="ECO:0007669"/>
    <property type="project" value="UniProtKB-KW"/>
</dbReference>
<dbReference type="OrthoDB" id="9795504at2"/>
<dbReference type="CDD" id="cd01335">
    <property type="entry name" value="Radical_SAM"/>
    <property type="match status" value="1"/>
</dbReference>
<dbReference type="InterPro" id="IPR058240">
    <property type="entry name" value="rSAM_sf"/>
</dbReference>
<evidence type="ECO:0000313" key="9">
    <source>
        <dbReference type="Proteomes" id="UP000035159"/>
    </source>
</evidence>
<accession>A0A0G2Z7Z5</accession>
<dbReference type="GO" id="GO:0046872">
    <property type="term" value="F:metal ion binding"/>
    <property type="evidence" value="ECO:0007669"/>
    <property type="project" value="UniProtKB-KW"/>
</dbReference>
<dbReference type="STRING" id="1330330.IX53_07755"/>
<dbReference type="EMBL" id="CP011232">
    <property type="protein sequence ID" value="AKI97725.1"/>
    <property type="molecule type" value="Genomic_DNA"/>
</dbReference>
<dbReference type="RefSeq" id="WP_047754860.1">
    <property type="nucleotide sequence ID" value="NZ_CAJUHA010000017.1"/>
</dbReference>
<evidence type="ECO:0000256" key="2">
    <source>
        <dbReference type="ARBA" id="ARBA00022485"/>
    </source>
</evidence>
<dbReference type="KEGG" id="kpf:IX53_07755"/>
<dbReference type="AlphaFoldDB" id="A0A0G2Z7Z5"/>
<dbReference type="InterPro" id="IPR040084">
    <property type="entry name" value="GTPase_Obg"/>
</dbReference>
<name>A0A0G2Z7Z5_9BACT</name>
<dbReference type="PATRIC" id="fig|1330330.3.peg.1570"/>
<keyword evidence="9" id="KW-1185">Reference proteome</keyword>
<evidence type="ECO:0000256" key="6">
    <source>
        <dbReference type="ARBA" id="ARBA00023014"/>
    </source>
</evidence>
<dbReference type="Gene3D" id="3.20.20.70">
    <property type="entry name" value="Aldolase class I"/>
    <property type="match status" value="1"/>
</dbReference>
<proteinExistence type="predicted"/>
<gene>
    <name evidence="8" type="ORF">IX53_07755</name>
</gene>